<gene>
    <name evidence="1" type="ORF">GLOINDRAFT_326804</name>
</gene>
<dbReference type="AlphaFoldDB" id="U9TCX6"/>
<dbReference type="EMBL" id="KI294521">
    <property type="protein sequence ID" value="ESA04178.1"/>
    <property type="molecule type" value="Genomic_DNA"/>
</dbReference>
<sequence length="301" mass="35829">MTYIYVPEIHYFLRSGVDYVEAVPLNYTAFPYSGSNRLNFYLNFIQHLDAHLIGDCIENWVAAVKKNEQYEIFESIDLLLQKSGDYLENFGLSFEPNTFYYGVSDSQFLESKSKILKLITRYCTKIKFFKLTEFSNQNIYLTFNLIENIKQNLNYLTIDTNYDFGSGLDTELGSIILQNLGQILPFKLEYLDLTLVMNTTDFEIFLINSHNTFIEKLLLSNKMDRKREKVGQDNMLYNIKEYIMKMKRVKYFAFKNHFFTDAYGHKELFYLKDEVKEFKLYNIVIQNYNDLKIKFFEFISD</sequence>
<organism evidence="1">
    <name type="scientific">Rhizophagus irregularis (strain DAOM 181602 / DAOM 197198 / MUCL 43194)</name>
    <name type="common">Arbuscular mycorrhizal fungus</name>
    <name type="synonym">Glomus intraradices</name>
    <dbReference type="NCBI Taxonomy" id="747089"/>
    <lineage>
        <taxon>Eukaryota</taxon>
        <taxon>Fungi</taxon>
        <taxon>Fungi incertae sedis</taxon>
        <taxon>Mucoromycota</taxon>
        <taxon>Glomeromycotina</taxon>
        <taxon>Glomeromycetes</taxon>
        <taxon>Glomerales</taxon>
        <taxon>Glomeraceae</taxon>
        <taxon>Rhizophagus</taxon>
    </lineage>
</organism>
<name>U9TCX6_RHIID</name>
<dbReference type="HOGENOM" id="CLU_065500_1_0_1"/>
<dbReference type="VEuPathDB" id="FungiDB:RhiirFUN_023648"/>
<reference evidence="1" key="1">
    <citation type="submission" date="2013-07" db="EMBL/GenBank/DDBJ databases">
        <title>The genome of an arbuscular mycorrhizal fungus provides insights into the evolution of the oldest plant symbiosis.</title>
        <authorList>
            <consortium name="DOE Joint Genome Institute"/>
            <person name="Tisserant E."/>
            <person name="Malbreil M."/>
            <person name="Kuo A."/>
            <person name="Kohler A."/>
            <person name="Symeonidi A."/>
            <person name="Balestrini R."/>
            <person name="Charron P."/>
            <person name="Duensing N."/>
            <person name="Frei-dit-Frey N."/>
            <person name="Gianinazzi-Pearson V."/>
            <person name="Gilbert B."/>
            <person name="Handa Y."/>
            <person name="Hijri M."/>
            <person name="Kaul R."/>
            <person name="Kawaguchi M."/>
            <person name="Krajinski F."/>
            <person name="Lammers P."/>
            <person name="Lapierre D."/>
            <person name="Masclaux F.G."/>
            <person name="Murat C."/>
            <person name="Morin E."/>
            <person name="Ndikumana S."/>
            <person name="Pagni M."/>
            <person name="Petitpierre D."/>
            <person name="Requena N."/>
            <person name="Rosikiewicz P."/>
            <person name="Riley R."/>
            <person name="Saito K."/>
            <person name="San Clemente H."/>
            <person name="Shapiro H."/>
            <person name="van Tuinen D."/>
            <person name="Becard G."/>
            <person name="Bonfante P."/>
            <person name="Paszkowski U."/>
            <person name="Shachar-Hill Y."/>
            <person name="Young J.P."/>
            <person name="Sanders I.R."/>
            <person name="Henrissat B."/>
            <person name="Rensing S.A."/>
            <person name="Grigoriev I.V."/>
            <person name="Corradi N."/>
            <person name="Roux C."/>
            <person name="Martin F."/>
        </authorList>
    </citation>
    <scope>NUCLEOTIDE SEQUENCE</scope>
    <source>
        <strain evidence="1">DAOM 197198</strain>
    </source>
</reference>
<accession>U9TCX6</accession>
<protein>
    <submittedName>
        <fullName evidence="1">Uncharacterized protein</fullName>
    </submittedName>
</protein>
<proteinExistence type="predicted"/>
<evidence type="ECO:0000313" key="1">
    <source>
        <dbReference type="EMBL" id="ESA04178.1"/>
    </source>
</evidence>